<dbReference type="AlphaFoldDB" id="A0A2D4IX39"/>
<dbReference type="EMBL" id="IACK01136775">
    <property type="protein sequence ID" value="LAA88740.1"/>
    <property type="molecule type" value="Transcribed_RNA"/>
</dbReference>
<dbReference type="InterPro" id="IPR000477">
    <property type="entry name" value="RT_dom"/>
</dbReference>
<accession>A0A2D4IX39</accession>
<protein>
    <recommendedName>
        <fullName evidence="1">Reverse transcriptase domain-containing protein</fullName>
    </recommendedName>
</protein>
<feature type="domain" description="Reverse transcriptase" evidence="1">
    <location>
        <begin position="1"/>
        <end position="103"/>
    </location>
</feature>
<reference evidence="2" key="2">
    <citation type="submission" date="2017-11" db="EMBL/GenBank/DDBJ databases">
        <title>Coralsnake Venomics: Analyses of Venom Gland Transcriptomes and Proteomes of Six Brazilian Taxa.</title>
        <authorList>
            <person name="Aird S.D."/>
            <person name="Jorge da Silva N."/>
            <person name="Qiu L."/>
            <person name="Villar-Briones A."/>
            <person name="Aparecida-Saddi V."/>
            <person name="Campos-Telles M.P."/>
            <person name="Grau M."/>
            <person name="Mikheyev A.S."/>
        </authorList>
    </citation>
    <scope>NUCLEOTIDE SEQUENCE</scope>
    <source>
        <tissue evidence="2">Venom_gland</tissue>
    </source>
</reference>
<dbReference type="EMBL" id="IACK01136778">
    <property type="protein sequence ID" value="LAA88747.1"/>
    <property type="molecule type" value="Transcribed_RNA"/>
</dbReference>
<dbReference type="Pfam" id="PF00078">
    <property type="entry name" value="RVT_1"/>
    <property type="match status" value="1"/>
</dbReference>
<proteinExistence type="predicted"/>
<dbReference type="PROSITE" id="PS50878">
    <property type="entry name" value="RT_POL"/>
    <property type="match status" value="1"/>
</dbReference>
<evidence type="ECO:0000313" key="2">
    <source>
        <dbReference type="EMBL" id="LAA88747.1"/>
    </source>
</evidence>
<reference evidence="2" key="1">
    <citation type="submission" date="2017-07" db="EMBL/GenBank/DDBJ databases">
        <authorList>
            <person name="Mikheyev A."/>
            <person name="Grau M."/>
        </authorList>
    </citation>
    <scope>NUCLEOTIDE SEQUENCE</scope>
    <source>
        <tissue evidence="2">Venom_gland</tissue>
    </source>
</reference>
<sequence>MPIREDSCLLAFIDLTAAFDLVNREVLWSELTSLKTEPRLLAFIKALYTSTCLRVRYGVNGALTNRICTNKGIRQGCILAPLLFNLYINDLPGLMKLSLAYVP</sequence>
<organism evidence="2">
    <name type="scientific">Micrurus lemniscatus lemniscatus</name>
    <dbReference type="NCBI Taxonomy" id="129467"/>
    <lineage>
        <taxon>Eukaryota</taxon>
        <taxon>Metazoa</taxon>
        <taxon>Chordata</taxon>
        <taxon>Craniata</taxon>
        <taxon>Vertebrata</taxon>
        <taxon>Euteleostomi</taxon>
        <taxon>Lepidosauria</taxon>
        <taxon>Squamata</taxon>
        <taxon>Bifurcata</taxon>
        <taxon>Unidentata</taxon>
        <taxon>Episquamata</taxon>
        <taxon>Toxicofera</taxon>
        <taxon>Serpentes</taxon>
        <taxon>Colubroidea</taxon>
        <taxon>Elapidae</taxon>
        <taxon>Elapinae</taxon>
        <taxon>Micrurus</taxon>
    </lineage>
</organism>
<dbReference type="PANTHER" id="PTHR19446">
    <property type="entry name" value="REVERSE TRANSCRIPTASES"/>
    <property type="match status" value="1"/>
</dbReference>
<evidence type="ECO:0000259" key="1">
    <source>
        <dbReference type="PROSITE" id="PS50878"/>
    </source>
</evidence>
<name>A0A2D4IX39_MICLE</name>